<dbReference type="Pfam" id="PF01625">
    <property type="entry name" value="PMSR"/>
    <property type="match status" value="1"/>
</dbReference>
<dbReference type="PANTHER" id="PTHR43774:SF1">
    <property type="entry name" value="PEPTIDE METHIONINE SULFOXIDE REDUCTASE MSRA 2"/>
    <property type="match status" value="1"/>
</dbReference>
<evidence type="ECO:0000256" key="2">
    <source>
        <dbReference type="ARBA" id="ARBA00047806"/>
    </source>
</evidence>
<keyword evidence="1 4" id="KW-0560">Oxidoreductase</keyword>
<dbReference type="HAMAP" id="MF_01401">
    <property type="entry name" value="MsrA"/>
    <property type="match status" value="1"/>
</dbReference>
<proteinExistence type="inferred from homology"/>
<dbReference type="AlphaFoldDB" id="N1WC28"/>
<dbReference type="PANTHER" id="PTHR43774">
    <property type="entry name" value="PEPTIDE METHIONINE SULFOXIDE REDUCTASE"/>
    <property type="match status" value="1"/>
</dbReference>
<sequence length="234" mass="26957">MSMESTTKNIRARFTLRGTLLLLLVTTFVLLQCSLFSDKDANVQKIPLQPKSGQKIAAFAEGCFWCSEHIFESVPGVIDVISGYAGGHTKNPSYDLVNTETTGHAETVLIYYDPTKIDYMELCRIFFLSHDPTTLNKQGPDEGSSYRSILFYSSDAELKIAKKIQKEIEENQIWQGPMVTEYQELKEFYQAEGYHQNFIQNHPTQSYVRAVSIPRYQEFKSRYELYKKTQKQTK</sequence>
<dbReference type="EMBL" id="AOGY02000024">
    <property type="protein sequence ID" value="EMY70980.1"/>
    <property type="molecule type" value="Genomic_DNA"/>
</dbReference>
<accession>N1WC28</accession>
<dbReference type="GO" id="GO:0033744">
    <property type="term" value="F:L-methionine:thioredoxin-disulfide S-oxidoreductase activity"/>
    <property type="evidence" value="ECO:0007669"/>
    <property type="project" value="RHEA"/>
</dbReference>
<protein>
    <recommendedName>
        <fullName evidence="4">Peptide methionine sulfoxide reductase MsrA</fullName>
        <shortName evidence="4">Protein-methionine-S-oxide reductase</shortName>
        <ecNumber evidence="4">1.8.4.11</ecNumber>
    </recommendedName>
    <alternativeName>
        <fullName evidence="4">Peptide-methionine (S)-S-oxide reductase</fullName>
        <shortName evidence="4">Peptide Met(O) reductase</shortName>
    </alternativeName>
</protein>
<gene>
    <name evidence="6" type="primary">msrA_1</name>
    <name evidence="4" type="synonym">msrA</name>
    <name evidence="6" type="ORF">LEP1GSC199_0310</name>
</gene>
<comment type="similarity">
    <text evidence="4">Belongs to the MsrA Met sulfoxide reductase family.</text>
</comment>
<reference evidence="6 7" key="1">
    <citation type="submission" date="2013-03" db="EMBL/GenBank/DDBJ databases">
        <authorList>
            <person name="Harkins D.M."/>
            <person name="Durkin A.S."/>
            <person name="Brinkac L.M."/>
            <person name="Haft D.H."/>
            <person name="Selengut J.D."/>
            <person name="Sanka R."/>
            <person name="DePew J."/>
            <person name="Purushe J."/>
            <person name="Galloway R.L."/>
            <person name="Vinetz J.M."/>
            <person name="Sutton G.G."/>
            <person name="Nierman W.C."/>
            <person name="Fouts D.E."/>
        </authorList>
    </citation>
    <scope>NUCLEOTIDE SEQUENCE [LARGE SCALE GENOMIC DNA]</scope>
    <source>
        <strain evidence="6 7">Waz Holland</strain>
    </source>
</reference>
<dbReference type="SUPFAM" id="SSF55068">
    <property type="entry name" value="Peptide methionine sulfoxide reductase"/>
    <property type="match status" value="1"/>
</dbReference>
<dbReference type="InterPro" id="IPR036509">
    <property type="entry name" value="Met_Sox_Rdtase_MsrA_sf"/>
</dbReference>
<evidence type="ECO:0000256" key="3">
    <source>
        <dbReference type="ARBA" id="ARBA00048782"/>
    </source>
</evidence>
<evidence type="ECO:0000256" key="1">
    <source>
        <dbReference type="ARBA" id="ARBA00023002"/>
    </source>
</evidence>
<feature type="active site" evidence="4">
    <location>
        <position position="63"/>
    </location>
</feature>
<comment type="function">
    <text evidence="4">Has an important function as a repair enzyme for proteins that have been inactivated by oxidation. Catalyzes the reversible oxidation-reduction of methionine sulfoxide in proteins to methionine.</text>
</comment>
<comment type="catalytic activity">
    <reaction evidence="3 4">
        <text>[thioredoxin]-disulfide + L-methionine + H2O = L-methionine (S)-S-oxide + [thioredoxin]-dithiol</text>
        <dbReference type="Rhea" id="RHEA:19993"/>
        <dbReference type="Rhea" id="RHEA-COMP:10698"/>
        <dbReference type="Rhea" id="RHEA-COMP:10700"/>
        <dbReference type="ChEBI" id="CHEBI:15377"/>
        <dbReference type="ChEBI" id="CHEBI:29950"/>
        <dbReference type="ChEBI" id="CHEBI:50058"/>
        <dbReference type="ChEBI" id="CHEBI:57844"/>
        <dbReference type="ChEBI" id="CHEBI:58772"/>
        <dbReference type="EC" id="1.8.4.11"/>
    </reaction>
</comment>
<evidence type="ECO:0000256" key="4">
    <source>
        <dbReference type="HAMAP-Rule" id="MF_01401"/>
    </source>
</evidence>
<dbReference type="NCBIfam" id="TIGR00401">
    <property type="entry name" value="msrA"/>
    <property type="match status" value="1"/>
</dbReference>
<evidence type="ECO:0000313" key="6">
    <source>
        <dbReference type="EMBL" id="EMY70980.1"/>
    </source>
</evidence>
<feature type="domain" description="Peptide methionine sulphoxide reductase MsrA" evidence="5">
    <location>
        <begin position="57"/>
        <end position="207"/>
    </location>
</feature>
<name>N1WC28_9LEPT</name>
<dbReference type="Proteomes" id="UP000012227">
    <property type="component" value="Unassembled WGS sequence"/>
</dbReference>
<comment type="caution">
    <text evidence="6">The sequence shown here is derived from an EMBL/GenBank/DDBJ whole genome shotgun (WGS) entry which is preliminary data.</text>
</comment>
<dbReference type="STRING" id="1218591.LEP1GSC199_0310"/>
<dbReference type="GO" id="GO:0008113">
    <property type="term" value="F:peptide-methionine (S)-S-oxide reductase activity"/>
    <property type="evidence" value="ECO:0007669"/>
    <property type="project" value="UniProtKB-UniRule"/>
</dbReference>
<dbReference type="RefSeq" id="WP_002978327.1">
    <property type="nucleotide sequence ID" value="NZ_AOGY02000024.1"/>
</dbReference>
<dbReference type="InterPro" id="IPR002569">
    <property type="entry name" value="Met_Sox_Rdtase_MsrA_dom"/>
</dbReference>
<dbReference type="Gene3D" id="3.30.1060.10">
    <property type="entry name" value="Peptide methionine sulphoxide reductase MsrA"/>
    <property type="match status" value="1"/>
</dbReference>
<dbReference type="EC" id="1.8.4.11" evidence="4"/>
<comment type="catalytic activity">
    <reaction evidence="2 4">
        <text>L-methionyl-[protein] + [thioredoxin]-disulfide + H2O = L-methionyl-(S)-S-oxide-[protein] + [thioredoxin]-dithiol</text>
        <dbReference type="Rhea" id="RHEA:14217"/>
        <dbReference type="Rhea" id="RHEA-COMP:10698"/>
        <dbReference type="Rhea" id="RHEA-COMP:10700"/>
        <dbReference type="Rhea" id="RHEA-COMP:12313"/>
        <dbReference type="Rhea" id="RHEA-COMP:12315"/>
        <dbReference type="ChEBI" id="CHEBI:15377"/>
        <dbReference type="ChEBI" id="CHEBI:16044"/>
        <dbReference type="ChEBI" id="CHEBI:29950"/>
        <dbReference type="ChEBI" id="CHEBI:44120"/>
        <dbReference type="ChEBI" id="CHEBI:50058"/>
        <dbReference type="EC" id="1.8.4.11"/>
    </reaction>
</comment>
<organism evidence="6 7">
    <name type="scientific">Leptospira vanthielii serovar Holland str. Waz Holland = ATCC 700522</name>
    <dbReference type="NCBI Taxonomy" id="1218591"/>
    <lineage>
        <taxon>Bacteria</taxon>
        <taxon>Pseudomonadati</taxon>
        <taxon>Spirochaetota</taxon>
        <taxon>Spirochaetia</taxon>
        <taxon>Leptospirales</taxon>
        <taxon>Leptospiraceae</taxon>
        <taxon>Leptospira</taxon>
    </lineage>
</organism>
<evidence type="ECO:0000259" key="5">
    <source>
        <dbReference type="Pfam" id="PF01625"/>
    </source>
</evidence>
<evidence type="ECO:0000313" key="7">
    <source>
        <dbReference type="Proteomes" id="UP000012227"/>
    </source>
</evidence>